<feature type="transmembrane region" description="Helical" evidence="6">
    <location>
        <begin position="265"/>
        <end position="282"/>
    </location>
</feature>
<dbReference type="Pfam" id="PF01594">
    <property type="entry name" value="AI-2E_transport"/>
    <property type="match status" value="1"/>
</dbReference>
<name>A0A4R3Z6A8_9FIRM</name>
<evidence type="ECO:0000256" key="1">
    <source>
        <dbReference type="ARBA" id="ARBA00004141"/>
    </source>
</evidence>
<reference evidence="7 8" key="1">
    <citation type="submission" date="2019-03" db="EMBL/GenBank/DDBJ databases">
        <title>Genomic Encyclopedia of Type Strains, Phase IV (KMG-IV): sequencing the most valuable type-strain genomes for metagenomic binning, comparative biology and taxonomic classification.</title>
        <authorList>
            <person name="Goeker M."/>
        </authorList>
    </citation>
    <scope>NUCLEOTIDE SEQUENCE [LARGE SCALE GENOMIC DNA]</scope>
    <source>
        <strain evidence="7 8">DSM 29487</strain>
    </source>
</reference>
<feature type="transmembrane region" description="Helical" evidence="6">
    <location>
        <begin position="6"/>
        <end position="37"/>
    </location>
</feature>
<dbReference type="GO" id="GO:0055085">
    <property type="term" value="P:transmembrane transport"/>
    <property type="evidence" value="ECO:0007669"/>
    <property type="project" value="TreeGrafter"/>
</dbReference>
<sequence>MKKKYMILFIIIIYCLILKYMLHVIFPFLLAILFYFVMKPFIDYFDQRIHMQRHSIGIILLVVFYFMILFVLAIIVTYGFFFIMQFIKNWPEYYVNIIEPFFNEIMGYFHQADWLKNKDVLAYLQTLLQNSIFYTMTFLSQIMNRIPTFFFSFLLFIISSFFLVIDYESIKKKFYQIFPYHTLEFIIFIKNKCLKSLGIYLKCQLILMVICFFILWIGFSVLRFQNALLYALLTAFLDSLPFIGVGIVILPMCLFYLFKGIYLKALYLFLLYLIINVVRSLLEPQIMNKQLQIPSFLLLLSMMIHLYFFGLIGIILSPIHMNIIYSILDAKDKASH</sequence>
<accession>A0A4R3Z6A8</accession>
<dbReference type="Proteomes" id="UP000295515">
    <property type="component" value="Unassembled WGS sequence"/>
</dbReference>
<evidence type="ECO:0000256" key="2">
    <source>
        <dbReference type="ARBA" id="ARBA00009773"/>
    </source>
</evidence>
<organism evidence="7 8">
    <name type="scientific">Longibaculum muris</name>
    <dbReference type="NCBI Taxonomy" id="1796628"/>
    <lineage>
        <taxon>Bacteria</taxon>
        <taxon>Bacillati</taxon>
        <taxon>Bacillota</taxon>
        <taxon>Erysipelotrichia</taxon>
        <taxon>Erysipelotrichales</taxon>
        <taxon>Coprobacillaceae</taxon>
        <taxon>Longibaculum</taxon>
    </lineage>
</organism>
<dbReference type="GO" id="GO:0016020">
    <property type="term" value="C:membrane"/>
    <property type="evidence" value="ECO:0007669"/>
    <property type="project" value="UniProtKB-SubCell"/>
</dbReference>
<dbReference type="RefSeq" id="WP_066449325.1">
    <property type="nucleotide sequence ID" value="NZ_JANKBF010000008.1"/>
</dbReference>
<evidence type="ECO:0000256" key="4">
    <source>
        <dbReference type="ARBA" id="ARBA00022989"/>
    </source>
</evidence>
<comment type="subcellular location">
    <subcellularLocation>
        <location evidence="1">Membrane</location>
        <topology evidence="1">Multi-pass membrane protein</topology>
    </subcellularLocation>
</comment>
<keyword evidence="8" id="KW-1185">Reference proteome</keyword>
<evidence type="ECO:0000313" key="7">
    <source>
        <dbReference type="EMBL" id="TCW00975.1"/>
    </source>
</evidence>
<dbReference type="InterPro" id="IPR002549">
    <property type="entry name" value="AI-2E-like"/>
</dbReference>
<feature type="transmembrane region" description="Helical" evidence="6">
    <location>
        <begin position="58"/>
        <end position="84"/>
    </location>
</feature>
<dbReference type="PANTHER" id="PTHR21716">
    <property type="entry name" value="TRANSMEMBRANE PROTEIN"/>
    <property type="match status" value="1"/>
</dbReference>
<dbReference type="GeneID" id="98914893"/>
<feature type="transmembrane region" description="Helical" evidence="6">
    <location>
        <begin position="294"/>
        <end position="316"/>
    </location>
</feature>
<dbReference type="EMBL" id="SMCQ01000005">
    <property type="protein sequence ID" value="TCW00975.1"/>
    <property type="molecule type" value="Genomic_DNA"/>
</dbReference>
<protein>
    <submittedName>
        <fullName evidence="7">Sporulation integral membrane protein YtvI</fullName>
    </submittedName>
</protein>
<feature type="transmembrane region" description="Helical" evidence="6">
    <location>
        <begin position="239"/>
        <end position="258"/>
    </location>
</feature>
<proteinExistence type="inferred from homology"/>
<gene>
    <name evidence="7" type="ORF">EDD60_10568</name>
</gene>
<keyword evidence="4 6" id="KW-1133">Transmembrane helix</keyword>
<evidence type="ECO:0000313" key="8">
    <source>
        <dbReference type="Proteomes" id="UP000295515"/>
    </source>
</evidence>
<evidence type="ECO:0000256" key="6">
    <source>
        <dbReference type="SAM" id="Phobius"/>
    </source>
</evidence>
<comment type="caution">
    <text evidence="7">The sequence shown here is derived from an EMBL/GenBank/DDBJ whole genome shotgun (WGS) entry which is preliminary data.</text>
</comment>
<comment type="similarity">
    <text evidence="2">Belongs to the autoinducer-2 exporter (AI-2E) (TC 2.A.86) family.</text>
</comment>
<keyword evidence="5 6" id="KW-0472">Membrane</keyword>
<dbReference type="AlphaFoldDB" id="A0A4R3Z6A8"/>
<evidence type="ECO:0000256" key="3">
    <source>
        <dbReference type="ARBA" id="ARBA00022692"/>
    </source>
</evidence>
<keyword evidence="3 6" id="KW-0812">Transmembrane</keyword>
<feature type="transmembrane region" description="Helical" evidence="6">
    <location>
        <begin position="199"/>
        <end position="219"/>
    </location>
</feature>
<evidence type="ECO:0000256" key="5">
    <source>
        <dbReference type="ARBA" id="ARBA00023136"/>
    </source>
</evidence>
<feature type="transmembrane region" description="Helical" evidence="6">
    <location>
        <begin position="146"/>
        <end position="165"/>
    </location>
</feature>
<dbReference type="PANTHER" id="PTHR21716:SF68">
    <property type="entry name" value="TRANSPORT PROTEIN YTVI-RELATED"/>
    <property type="match status" value="1"/>
</dbReference>